<dbReference type="Pfam" id="PF04536">
    <property type="entry name" value="TPM_phosphatase"/>
    <property type="match status" value="1"/>
</dbReference>
<reference evidence="2 3" key="1">
    <citation type="journal article" date="2013" name="Int. J. Syst. Evol. Microbiol.">
        <title>Kordia antarctica sp. nov., isolated from Antarctic seawater.</title>
        <authorList>
            <person name="Baek K."/>
            <person name="Choi A."/>
            <person name="Kang I."/>
            <person name="Lee K."/>
            <person name="Cho J.C."/>
        </authorList>
    </citation>
    <scope>NUCLEOTIDE SEQUENCE [LARGE SCALE GENOMIC DNA]</scope>
    <source>
        <strain evidence="2 3">IMCC3317</strain>
    </source>
</reference>
<proteinExistence type="predicted"/>
<evidence type="ECO:0000259" key="1">
    <source>
        <dbReference type="Pfam" id="PF04536"/>
    </source>
</evidence>
<dbReference type="Proteomes" id="UP000464657">
    <property type="component" value="Chromosome"/>
</dbReference>
<dbReference type="InterPro" id="IPR007621">
    <property type="entry name" value="TPM_dom"/>
</dbReference>
<dbReference type="OrthoDB" id="9786161at2"/>
<feature type="domain" description="TPM" evidence="1">
    <location>
        <begin position="5"/>
        <end position="120"/>
    </location>
</feature>
<keyword evidence="3" id="KW-1185">Reference proteome</keyword>
<organism evidence="2 3">
    <name type="scientific">Kordia antarctica</name>
    <dbReference type="NCBI Taxonomy" id="1218801"/>
    <lineage>
        <taxon>Bacteria</taxon>
        <taxon>Pseudomonadati</taxon>
        <taxon>Bacteroidota</taxon>
        <taxon>Flavobacteriia</taxon>
        <taxon>Flavobacteriales</taxon>
        <taxon>Flavobacteriaceae</taxon>
        <taxon>Kordia</taxon>
    </lineage>
</organism>
<evidence type="ECO:0000313" key="3">
    <source>
        <dbReference type="Proteomes" id="UP000464657"/>
    </source>
</evidence>
<protein>
    <recommendedName>
        <fullName evidence="1">TPM domain-containing protein</fullName>
    </recommendedName>
</protein>
<dbReference type="AlphaFoldDB" id="A0A7L4ZJW0"/>
<dbReference type="EMBL" id="CP019288">
    <property type="protein sequence ID" value="QHI36820.1"/>
    <property type="molecule type" value="Genomic_DNA"/>
</dbReference>
<gene>
    <name evidence="2" type="ORF">IMCC3317_21900</name>
</gene>
<dbReference type="PANTHER" id="PTHR30373">
    <property type="entry name" value="UPF0603 PROTEIN YGCG"/>
    <property type="match status" value="1"/>
</dbReference>
<dbReference type="Gene3D" id="3.10.310.50">
    <property type="match status" value="1"/>
</dbReference>
<sequence>MSKVEDFLSVEEEQEIVAAIRTAERNTSGEIRVHIEKHTDANTFDRALEVFHLLKMDNTKLRNGVLIYVAVADKTFVICGDEGINNVVPTDFWNTTRDAMKNQFRQGNFTKGMIEGVLQAGLELQKHFPWDADTDVDELPNEISRG</sequence>
<evidence type="ECO:0000313" key="2">
    <source>
        <dbReference type="EMBL" id="QHI36820.1"/>
    </source>
</evidence>
<dbReference type="KEGG" id="kan:IMCC3317_21900"/>
<dbReference type="RefSeq" id="WP_160129493.1">
    <property type="nucleotide sequence ID" value="NZ_CP019288.1"/>
</dbReference>
<accession>A0A7L4ZJW0</accession>
<name>A0A7L4ZJW0_9FLAO</name>
<dbReference type="PANTHER" id="PTHR30373:SF8">
    <property type="entry name" value="BLL7265 PROTEIN"/>
    <property type="match status" value="1"/>
</dbReference>